<reference evidence="10" key="2">
    <citation type="submission" date="2016-04" db="EMBL/GenBank/DDBJ databases">
        <title>First Complete Genome Sequence of a Subdivision 6 Acidobacterium.</title>
        <authorList>
            <person name="Huang S."/>
            <person name="Vieira S."/>
            <person name="Bunk B."/>
            <person name="Riedel T."/>
            <person name="Sproeer C."/>
            <person name="Overmann J."/>
        </authorList>
    </citation>
    <scope>NUCLEOTIDE SEQUENCE [LARGE SCALE GENOMIC DNA]</scope>
    <source>
        <strain evidence="10">DSM 100886 HEG_-6_39</strain>
    </source>
</reference>
<feature type="transmembrane region" description="Helical" evidence="7">
    <location>
        <begin position="448"/>
        <end position="467"/>
    </location>
</feature>
<dbReference type="GO" id="GO:0016020">
    <property type="term" value="C:membrane"/>
    <property type="evidence" value="ECO:0007669"/>
    <property type="project" value="UniProtKB-SubCell"/>
</dbReference>
<dbReference type="InterPro" id="IPR036259">
    <property type="entry name" value="MFS_trans_sf"/>
</dbReference>
<comment type="similarity">
    <text evidence="2">Belongs to the major facilitator superfamily. Nitrate/nitrite porter (TC 2.A.1.8) family.</text>
</comment>
<dbReference type="EMBL" id="CP015136">
    <property type="protein sequence ID" value="AMY06970.1"/>
    <property type="molecule type" value="Genomic_DNA"/>
</dbReference>
<protein>
    <submittedName>
        <fullName evidence="9">Putative nitrate transporter NarT</fullName>
    </submittedName>
</protein>
<keyword evidence="4 7" id="KW-1133">Transmembrane helix</keyword>
<evidence type="ECO:0000313" key="10">
    <source>
        <dbReference type="Proteomes" id="UP000076079"/>
    </source>
</evidence>
<accession>A0A143PF98</accession>
<feature type="transmembrane region" description="Helical" evidence="7">
    <location>
        <begin position="644"/>
        <end position="666"/>
    </location>
</feature>
<dbReference type="OrthoDB" id="9773404at2"/>
<feature type="transmembrane region" description="Helical" evidence="7">
    <location>
        <begin position="575"/>
        <end position="599"/>
    </location>
</feature>
<sequence length="765" mass="82259">MRDRSRQSTPPGGHADDAAGSPTRALVLATISFAISFAAWGLVGGLASVFTGLYKLSASQTALLVAVPVLLGSLARLPMGMLTDRFGGRLVFAALLAFSALAAFVVPLTGSYSSLLVAAFLIGMPGSSFAVGAAFVSRWTPAARQGTALGVYGLGTMGQSLAVFVGPVVAASLGWEMVFRGMAAILLAWAVTYVLLARNPPQPGRPATVAAMVAILRGAPTAWLLGAFYFLTFGGFVAFSVYLPTLLRAQFGLAPADAGLRAAGFVVLATLMRPLGGWLADRIGGAQVLSWVFGGVALFSLLLTWRSMVPFTVGALGCAMLMGLGNGAVFKLVPEHFPKDTGTVTGLVGALGGLGGFFPPLLLGVFSDRLGAIWPGFLLLSATALALRAANHRVFRPGDIAWTESLPVGARQALERVRASAWAGLVTATLAAAIVIGSRRLEHFDAALVGYTFATLFAAFGISYRYAMWLQRPPTRMYWRRGWQAFFSRRALAGNTLSLGRRALVEFAANAYIFRRGRLRGLAHWLIMWGCLLAAAITFPLVWGWIHFETVPGNLHMYRTFVFGIPVQDFPVESAFAFVIFHGLVWASFLVIAGVMLAFRRRMIDHGAVAVQQFGQDILPLLLLFAISVTGLMLTASYTWMRGYAYEFLAILHAATVIVTLLWLPFGKLFHVFQRPAQLGVGFYKDAGARDPQAACRRCGRPYASQLMVRDLTTVEQELGFRYELAGGGHYQDVCPTCRRALFGLAQGALWQQYLNEPERGSGRG</sequence>
<gene>
    <name evidence="9" type="primary">narT</name>
    <name evidence="9" type="ORF">LuPra_00134</name>
</gene>
<feature type="transmembrane region" description="Helical" evidence="7">
    <location>
        <begin position="344"/>
        <end position="366"/>
    </location>
</feature>
<feature type="transmembrane region" description="Helical" evidence="7">
    <location>
        <begin position="288"/>
        <end position="305"/>
    </location>
</feature>
<keyword evidence="6 7" id="KW-0472">Membrane</keyword>
<feature type="domain" description="Major facilitator superfamily (MFS) profile" evidence="8">
    <location>
        <begin position="25"/>
        <end position="399"/>
    </location>
</feature>
<evidence type="ECO:0000313" key="9">
    <source>
        <dbReference type="EMBL" id="AMY06970.1"/>
    </source>
</evidence>
<name>A0A143PF98_LUTPR</name>
<feature type="transmembrane region" description="Helical" evidence="7">
    <location>
        <begin position="311"/>
        <end position="332"/>
    </location>
</feature>
<evidence type="ECO:0000256" key="5">
    <source>
        <dbReference type="ARBA" id="ARBA00023063"/>
    </source>
</evidence>
<dbReference type="PATRIC" id="fig|1813736.3.peg.144"/>
<dbReference type="KEGG" id="abac:LuPra_00134"/>
<keyword evidence="3 7" id="KW-0812">Transmembrane</keyword>
<dbReference type="Proteomes" id="UP000076079">
    <property type="component" value="Chromosome"/>
</dbReference>
<feature type="transmembrane region" description="Helical" evidence="7">
    <location>
        <begin position="56"/>
        <end position="78"/>
    </location>
</feature>
<evidence type="ECO:0000256" key="6">
    <source>
        <dbReference type="ARBA" id="ARBA00023136"/>
    </source>
</evidence>
<dbReference type="SUPFAM" id="SSF103473">
    <property type="entry name" value="MFS general substrate transporter"/>
    <property type="match status" value="1"/>
</dbReference>
<evidence type="ECO:0000259" key="8">
    <source>
        <dbReference type="PROSITE" id="PS50850"/>
    </source>
</evidence>
<dbReference type="InterPro" id="IPR036197">
    <property type="entry name" value="NarG-like_sf"/>
</dbReference>
<keyword evidence="10" id="KW-1185">Reference proteome</keyword>
<organism evidence="9 10">
    <name type="scientific">Luteitalea pratensis</name>
    <dbReference type="NCBI Taxonomy" id="1855912"/>
    <lineage>
        <taxon>Bacteria</taxon>
        <taxon>Pseudomonadati</taxon>
        <taxon>Acidobacteriota</taxon>
        <taxon>Vicinamibacteria</taxon>
        <taxon>Vicinamibacterales</taxon>
        <taxon>Vicinamibacteraceae</taxon>
        <taxon>Luteitalea</taxon>
    </lineage>
</organism>
<feature type="transmembrane region" description="Helical" evidence="7">
    <location>
        <begin position="619"/>
        <end position="638"/>
    </location>
</feature>
<feature type="transmembrane region" description="Helical" evidence="7">
    <location>
        <begin position="258"/>
        <end position="276"/>
    </location>
</feature>
<evidence type="ECO:0000256" key="1">
    <source>
        <dbReference type="ARBA" id="ARBA00004141"/>
    </source>
</evidence>
<keyword evidence="5" id="KW-0534">Nitrate assimilation</keyword>
<dbReference type="GO" id="GO:0042128">
    <property type="term" value="P:nitrate assimilation"/>
    <property type="evidence" value="ECO:0007669"/>
    <property type="project" value="UniProtKB-KW"/>
</dbReference>
<dbReference type="Pfam" id="PF07690">
    <property type="entry name" value="MFS_1"/>
    <property type="match status" value="1"/>
</dbReference>
<dbReference type="PANTHER" id="PTHR23515">
    <property type="entry name" value="HIGH-AFFINITY NITRATE TRANSPORTER 2.3"/>
    <property type="match status" value="1"/>
</dbReference>
<dbReference type="Gene3D" id="1.20.1250.20">
    <property type="entry name" value="MFS general substrate transporter like domains"/>
    <property type="match status" value="2"/>
</dbReference>
<dbReference type="RefSeq" id="WP_110168981.1">
    <property type="nucleotide sequence ID" value="NZ_CP015136.1"/>
</dbReference>
<feature type="transmembrane region" description="Helical" evidence="7">
    <location>
        <begin position="372"/>
        <end position="390"/>
    </location>
</feature>
<dbReference type="PROSITE" id="PS50850">
    <property type="entry name" value="MFS"/>
    <property type="match status" value="1"/>
</dbReference>
<feature type="transmembrane region" description="Helical" evidence="7">
    <location>
        <begin position="222"/>
        <end position="243"/>
    </location>
</feature>
<reference evidence="9 10" key="1">
    <citation type="journal article" date="2016" name="Genome Announc.">
        <title>First Complete Genome Sequence of a Subdivision 6 Acidobacterium Strain.</title>
        <authorList>
            <person name="Huang S."/>
            <person name="Vieira S."/>
            <person name="Bunk B."/>
            <person name="Riedel T."/>
            <person name="Sproer C."/>
            <person name="Overmann J."/>
        </authorList>
    </citation>
    <scope>NUCLEOTIDE SEQUENCE [LARGE SCALE GENOMIC DNA]</scope>
    <source>
        <strain evidence="10">DSM 100886 HEG_-6_39</strain>
    </source>
</reference>
<dbReference type="SUPFAM" id="SSF103501">
    <property type="entry name" value="Respiratory nitrate reductase 1 gamma chain"/>
    <property type="match status" value="1"/>
</dbReference>
<dbReference type="InterPro" id="IPR020846">
    <property type="entry name" value="MFS_dom"/>
</dbReference>
<feature type="transmembrane region" description="Helical" evidence="7">
    <location>
        <begin position="25"/>
        <end position="50"/>
    </location>
</feature>
<comment type="subcellular location">
    <subcellularLocation>
        <location evidence="1">Membrane</location>
        <topology evidence="1">Multi-pass membrane protein</topology>
    </subcellularLocation>
</comment>
<feature type="transmembrane region" description="Helical" evidence="7">
    <location>
        <begin position="90"/>
        <end position="109"/>
    </location>
</feature>
<dbReference type="GO" id="GO:0015112">
    <property type="term" value="F:nitrate transmembrane transporter activity"/>
    <property type="evidence" value="ECO:0007669"/>
    <property type="project" value="InterPro"/>
</dbReference>
<feature type="transmembrane region" description="Helical" evidence="7">
    <location>
        <begin position="522"/>
        <end position="546"/>
    </location>
</feature>
<feature type="transmembrane region" description="Helical" evidence="7">
    <location>
        <begin position="419"/>
        <end position="436"/>
    </location>
</feature>
<feature type="transmembrane region" description="Helical" evidence="7">
    <location>
        <begin position="177"/>
        <end position="196"/>
    </location>
</feature>
<dbReference type="InterPro" id="IPR011701">
    <property type="entry name" value="MFS"/>
</dbReference>
<feature type="transmembrane region" description="Helical" evidence="7">
    <location>
        <begin position="149"/>
        <end position="171"/>
    </location>
</feature>
<evidence type="ECO:0000256" key="3">
    <source>
        <dbReference type="ARBA" id="ARBA00022692"/>
    </source>
</evidence>
<feature type="transmembrane region" description="Helical" evidence="7">
    <location>
        <begin position="115"/>
        <end position="137"/>
    </location>
</feature>
<dbReference type="AlphaFoldDB" id="A0A143PF98"/>
<dbReference type="STRING" id="1855912.LuPra_00134"/>
<proteinExistence type="inferred from homology"/>
<evidence type="ECO:0000256" key="4">
    <source>
        <dbReference type="ARBA" id="ARBA00022989"/>
    </source>
</evidence>
<dbReference type="InterPro" id="IPR044772">
    <property type="entry name" value="NO3_transporter"/>
</dbReference>
<evidence type="ECO:0000256" key="7">
    <source>
        <dbReference type="SAM" id="Phobius"/>
    </source>
</evidence>
<evidence type="ECO:0000256" key="2">
    <source>
        <dbReference type="ARBA" id="ARBA00008432"/>
    </source>
</evidence>